<feature type="region of interest" description="Disordered" evidence="12">
    <location>
        <begin position="91"/>
        <end position="118"/>
    </location>
</feature>
<dbReference type="InterPro" id="IPR007207">
    <property type="entry name" value="Not_N"/>
</dbReference>
<evidence type="ECO:0000256" key="7">
    <source>
        <dbReference type="ARBA" id="ARBA00023015"/>
    </source>
</evidence>
<proteinExistence type="inferred from homology"/>
<keyword evidence="16" id="KW-1185">Reference proteome</keyword>
<dbReference type="GO" id="GO:0000932">
    <property type="term" value="C:P-body"/>
    <property type="evidence" value="ECO:0007669"/>
    <property type="project" value="UniProtKB-UniRule"/>
</dbReference>
<evidence type="ECO:0000256" key="12">
    <source>
        <dbReference type="SAM" id="MobiDB-lite"/>
    </source>
</evidence>
<evidence type="ECO:0000259" key="13">
    <source>
        <dbReference type="Pfam" id="PF04065"/>
    </source>
</evidence>
<keyword evidence="4 10" id="KW-0963">Cytoplasm</keyword>
<evidence type="ECO:0000256" key="10">
    <source>
        <dbReference type="PIRNR" id="PIRNR005290"/>
    </source>
</evidence>
<keyword evidence="9 10" id="KW-0539">Nucleus</keyword>
<dbReference type="AlphaFoldDB" id="A0A2A2JB79"/>
<evidence type="ECO:0000256" key="5">
    <source>
        <dbReference type="ARBA" id="ARBA00022491"/>
    </source>
</evidence>
<name>A0A2A2JB79_9BILA</name>
<evidence type="ECO:0000256" key="11">
    <source>
        <dbReference type="SAM" id="Coils"/>
    </source>
</evidence>
<comment type="similarity">
    <text evidence="3 10">Belongs to the CNOT2/3/5 family.</text>
</comment>
<feature type="compositionally biased region" description="Basic and acidic residues" evidence="12">
    <location>
        <begin position="154"/>
        <end position="172"/>
    </location>
</feature>
<feature type="region of interest" description="Disordered" evidence="12">
    <location>
        <begin position="136"/>
        <end position="172"/>
    </location>
</feature>
<evidence type="ECO:0000256" key="1">
    <source>
        <dbReference type="ARBA" id="ARBA00004123"/>
    </source>
</evidence>
<evidence type="ECO:0000256" key="6">
    <source>
        <dbReference type="ARBA" id="ARBA00022553"/>
    </source>
</evidence>
<dbReference type="InterPro" id="IPR007282">
    <property type="entry name" value="NOT2/3/5_C"/>
</dbReference>
<evidence type="ECO:0000256" key="3">
    <source>
        <dbReference type="ARBA" id="ARBA00007682"/>
    </source>
</evidence>
<keyword evidence="7 10" id="KW-0805">Transcription regulation</keyword>
<evidence type="ECO:0000259" key="14">
    <source>
        <dbReference type="Pfam" id="PF04153"/>
    </source>
</evidence>
<evidence type="ECO:0000256" key="9">
    <source>
        <dbReference type="ARBA" id="ARBA00023242"/>
    </source>
</evidence>
<keyword evidence="5 10" id="KW-0678">Repressor</keyword>
<feature type="compositionally biased region" description="Polar residues" evidence="12">
    <location>
        <begin position="427"/>
        <end position="450"/>
    </location>
</feature>
<organism evidence="15 16">
    <name type="scientific">Diploscapter pachys</name>
    <dbReference type="NCBI Taxonomy" id="2018661"/>
    <lineage>
        <taxon>Eukaryota</taxon>
        <taxon>Metazoa</taxon>
        <taxon>Ecdysozoa</taxon>
        <taxon>Nematoda</taxon>
        <taxon>Chromadorea</taxon>
        <taxon>Rhabditida</taxon>
        <taxon>Rhabditina</taxon>
        <taxon>Rhabditomorpha</taxon>
        <taxon>Rhabditoidea</taxon>
        <taxon>Rhabditidae</taxon>
        <taxon>Diploscapter</taxon>
    </lineage>
</organism>
<keyword evidence="11" id="KW-0175">Coiled coil</keyword>
<feature type="domain" description="CCR4-Not complex component Not N-terminal" evidence="13">
    <location>
        <begin position="4"/>
        <end position="248"/>
    </location>
</feature>
<evidence type="ECO:0000256" key="8">
    <source>
        <dbReference type="ARBA" id="ARBA00023163"/>
    </source>
</evidence>
<dbReference type="GO" id="GO:0006355">
    <property type="term" value="P:regulation of DNA-templated transcription"/>
    <property type="evidence" value="ECO:0007669"/>
    <property type="project" value="InterPro"/>
</dbReference>
<accession>A0A2A2JB79</accession>
<evidence type="ECO:0000313" key="15">
    <source>
        <dbReference type="EMBL" id="PAV59030.1"/>
    </source>
</evidence>
<dbReference type="Gene3D" id="2.30.30.1020">
    <property type="entry name" value="CCR4-NOT complex subunit 2/3/5, C-terminal domain"/>
    <property type="match status" value="1"/>
</dbReference>
<dbReference type="GO" id="GO:0030015">
    <property type="term" value="C:CCR4-NOT core complex"/>
    <property type="evidence" value="ECO:0007669"/>
    <property type="project" value="UniProtKB-UniRule"/>
</dbReference>
<evidence type="ECO:0000256" key="4">
    <source>
        <dbReference type="ARBA" id="ARBA00022490"/>
    </source>
</evidence>
<dbReference type="Pfam" id="PF04153">
    <property type="entry name" value="NOT2_3_5_C"/>
    <property type="match status" value="1"/>
</dbReference>
<dbReference type="EMBL" id="LIAE01010543">
    <property type="protein sequence ID" value="PAV59030.1"/>
    <property type="molecule type" value="Genomic_DNA"/>
</dbReference>
<feature type="compositionally biased region" description="Low complexity" evidence="12">
    <location>
        <begin position="411"/>
        <end position="426"/>
    </location>
</feature>
<feature type="compositionally biased region" description="Low complexity" evidence="12">
    <location>
        <begin position="460"/>
        <end position="474"/>
    </location>
</feature>
<sequence>MAEKRKLLAEIDKCFKKIDEGVEEFEAIMNKMQDANSENQREKYQDDLKKEIKKLQRLRDQVKGWQNSSEIKDKDKLTSYRRLIEQRMEQFKDIERENKTKPHSKQGLNAEEKMDPHEKEKCDVVEWIQTQIRGLTDESDRTEMQLESISNADQGKKRGKKDDGKKGEKEKRMEELKKHLERMKFHIGKLEVCMRMVNNESLEPRRVIDVLKEPMEMYIEAIEAAARGDDGDEPDNYDPEDAYEELNLATLCAQIGAINIGSMDEDHKENGHDNGLSSTPSLDDDSKQAGGGSRHASSDGPISPAPRRTIVAASVPTAQPPHHQPPLQHKLSKEDSTDSSSAGVTGGASGAGHSGGTSNSSATPPPSSGPPGIPYNSVAAGRTAASIVAGGSGGLSSGSASVGPIGPTPAPVSASSAPQQPAAASVLTAQQGSGTNAAPQQQQQGTTSIAQVVKGANKPTANSNSTSTTANLLNDENRVPSSNVQAELAGNPMVAELSQQQVSAAQQQQGQQKQGEINQSQQQSQADMANGGMQTNVINAEDQGMRVLRMAQANTPPVSNKPQRATIPAWLGASPLGRMPMTSEYESQLNALELALTRTPLPMDSERPRTYLPKIPCPCSPYYPQTPPANSDTLEYYLRLSPETLFFIFYYMEGTRAQLLAAKALKKLSWRFHTKYLTWFQRHEEPKHITDDYEQGTYVYFDFEKWSQRKKEAFTFEYRYLEDKDFE</sequence>
<keyword evidence="8 10" id="KW-0804">Transcription</keyword>
<feature type="compositionally biased region" description="Basic and acidic residues" evidence="12">
    <location>
        <begin position="91"/>
        <end position="100"/>
    </location>
</feature>
<dbReference type="InterPro" id="IPR038635">
    <property type="entry name" value="CCR4-NOT_su2/3/5_C_sf"/>
</dbReference>
<evidence type="ECO:0008006" key="17">
    <source>
        <dbReference type="Google" id="ProtNLM"/>
    </source>
</evidence>
<feature type="region of interest" description="Disordered" evidence="12">
    <location>
        <begin position="263"/>
        <end position="377"/>
    </location>
</feature>
<feature type="coiled-coil region" evidence="11">
    <location>
        <begin position="22"/>
        <end position="68"/>
    </location>
</feature>
<dbReference type="STRING" id="2018661.A0A2A2JB79"/>
<dbReference type="Pfam" id="PF04065">
    <property type="entry name" value="Not3"/>
    <property type="match status" value="1"/>
</dbReference>
<protein>
    <recommendedName>
        <fullName evidence="17">NOT2/NOT3/NOT5 C-terminal domain-containing protein</fullName>
    </recommendedName>
</protein>
<dbReference type="GO" id="GO:0005634">
    <property type="term" value="C:nucleus"/>
    <property type="evidence" value="ECO:0007669"/>
    <property type="project" value="UniProtKB-SubCell"/>
</dbReference>
<dbReference type="Proteomes" id="UP000218231">
    <property type="component" value="Unassembled WGS sequence"/>
</dbReference>
<reference evidence="15 16" key="1">
    <citation type="journal article" date="2017" name="Curr. Biol.">
        <title>Genome architecture and evolution of a unichromosomal asexual nematode.</title>
        <authorList>
            <person name="Fradin H."/>
            <person name="Zegar C."/>
            <person name="Gutwein M."/>
            <person name="Lucas J."/>
            <person name="Kovtun M."/>
            <person name="Corcoran D."/>
            <person name="Baugh L.R."/>
            <person name="Kiontke K."/>
            <person name="Gunsalus K."/>
            <person name="Fitch D.H."/>
            <person name="Piano F."/>
        </authorList>
    </citation>
    <scope>NUCLEOTIDE SEQUENCE [LARGE SCALE GENOMIC DNA]</scope>
    <source>
        <strain evidence="15">PF1309</strain>
    </source>
</reference>
<dbReference type="PIRSF" id="PIRSF005290">
    <property type="entry name" value="NOT_su_3_5"/>
    <property type="match status" value="1"/>
</dbReference>
<feature type="compositionally biased region" description="Pro residues" evidence="12">
    <location>
        <begin position="363"/>
        <end position="373"/>
    </location>
</feature>
<feature type="region of interest" description="Disordered" evidence="12">
    <location>
        <begin position="499"/>
        <end position="528"/>
    </location>
</feature>
<comment type="subcellular location">
    <subcellularLocation>
        <location evidence="2 10">Cytoplasm</location>
    </subcellularLocation>
    <subcellularLocation>
        <location evidence="1 10">Nucleus</location>
    </subcellularLocation>
</comment>
<feature type="region of interest" description="Disordered" evidence="12">
    <location>
        <begin position="392"/>
        <end position="478"/>
    </location>
</feature>
<dbReference type="InterPro" id="IPR012270">
    <property type="entry name" value="CCR4-NOT_su3/5"/>
</dbReference>
<dbReference type="GO" id="GO:2000036">
    <property type="term" value="P:regulation of stem cell population maintenance"/>
    <property type="evidence" value="ECO:0007669"/>
    <property type="project" value="UniProtKB-ARBA"/>
</dbReference>
<dbReference type="InterPro" id="IPR040168">
    <property type="entry name" value="Not2/3/5"/>
</dbReference>
<dbReference type="PANTHER" id="PTHR23326">
    <property type="entry name" value="CCR4 NOT-RELATED"/>
    <property type="match status" value="1"/>
</dbReference>
<evidence type="ECO:0000313" key="16">
    <source>
        <dbReference type="Proteomes" id="UP000218231"/>
    </source>
</evidence>
<dbReference type="OrthoDB" id="293823at2759"/>
<feature type="domain" description="NOT2/NOT3/NOT5 C-terminal" evidence="14">
    <location>
        <begin position="598"/>
        <end position="721"/>
    </location>
</feature>
<evidence type="ECO:0000256" key="2">
    <source>
        <dbReference type="ARBA" id="ARBA00004496"/>
    </source>
</evidence>
<feature type="compositionally biased region" description="Gly residues" evidence="12">
    <location>
        <begin position="344"/>
        <end position="355"/>
    </location>
</feature>
<keyword evidence="6" id="KW-0597">Phosphoprotein</keyword>
<feature type="compositionally biased region" description="Low complexity" evidence="12">
    <location>
        <begin position="499"/>
        <end position="526"/>
    </location>
</feature>
<comment type="caution">
    <text evidence="15">The sequence shown here is derived from an EMBL/GenBank/DDBJ whole genome shotgun (WGS) entry which is preliminary data.</text>
</comment>
<gene>
    <name evidence="15" type="ORF">WR25_10742</name>
</gene>